<dbReference type="Proteomes" id="UP000324222">
    <property type="component" value="Unassembled WGS sequence"/>
</dbReference>
<evidence type="ECO:0000313" key="1">
    <source>
        <dbReference type="EMBL" id="MPC15176.1"/>
    </source>
</evidence>
<comment type="caution">
    <text evidence="1">The sequence shown here is derived from an EMBL/GenBank/DDBJ whole genome shotgun (WGS) entry which is preliminary data.</text>
</comment>
<organism evidence="1 2">
    <name type="scientific">Portunus trituberculatus</name>
    <name type="common">Swimming crab</name>
    <name type="synonym">Neptunus trituberculatus</name>
    <dbReference type="NCBI Taxonomy" id="210409"/>
    <lineage>
        <taxon>Eukaryota</taxon>
        <taxon>Metazoa</taxon>
        <taxon>Ecdysozoa</taxon>
        <taxon>Arthropoda</taxon>
        <taxon>Crustacea</taxon>
        <taxon>Multicrustacea</taxon>
        <taxon>Malacostraca</taxon>
        <taxon>Eumalacostraca</taxon>
        <taxon>Eucarida</taxon>
        <taxon>Decapoda</taxon>
        <taxon>Pleocyemata</taxon>
        <taxon>Brachyura</taxon>
        <taxon>Eubrachyura</taxon>
        <taxon>Portunoidea</taxon>
        <taxon>Portunidae</taxon>
        <taxon>Portuninae</taxon>
        <taxon>Portunus</taxon>
    </lineage>
</organism>
<dbReference type="EMBL" id="VSRR010000406">
    <property type="protein sequence ID" value="MPC15176.1"/>
    <property type="molecule type" value="Genomic_DNA"/>
</dbReference>
<proteinExistence type="predicted"/>
<name>A0A5B7D3P8_PORTR</name>
<keyword evidence="2" id="KW-1185">Reference proteome</keyword>
<evidence type="ECO:0000313" key="2">
    <source>
        <dbReference type="Proteomes" id="UP000324222"/>
    </source>
</evidence>
<dbReference type="AlphaFoldDB" id="A0A5B7D3P8"/>
<gene>
    <name evidence="1" type="ORF">E2C01_007960</name>
</gene>
<accession>A0A5B7D3P8</accession>
<sequence>MVCGGLINISHRDVLVKRRSAFSDNNSVSPAKKKRRIKLSFPLSHSVHHAAQKEEEREAEVAPWKRISKHHQELGGQARRGSLWLWDKSLSYETLDQAPGGSL</sequence>
<protein>
    <submittedName>
        <fullName evidence="1">Uncharacterized protein</fullName>
    </submittedName>
</protein>
<reference evidence="1 2" key="1">
    <citation type="submission" date="2019-05" db="EMBL/GenBank/DDBJ databases">
        <title>Another draft genome of Portunus trituberculatus and its Hox gene families provides insights of decapod evolution.</title>
        <authorList>
            <person name="Jeong J.-H."/>
            <person name="Song I."/>
            <person name="Kim S."/>
            <person name="Choi T."/>
            <person name="Kim D."/>
            <person name="Ryu S."/>
            <person name="Kim W."/>
        </authorList>
    </citation>
    <scope>NUCLEOTIDE SEQUENCE [LARGE SCALE GENOMIC DNA]</scope>
    <source>
        <tissue evidence="1">Muscle</tissue>
    </source>
</reference>